<dbReference type="EMBL" id="BDSA01000001">
    <property type="protein sequence ID" value="GBE59397.1"/>
    <property type="molecule type" value="Genomic_DNA"/>
</dbReference>
<protein>
    <submittedName>
        <fullName evidence="1">Geranylgeranyl transferase type-2 subunit alpha, putative</fullName>
    </submittedName>
</protein>
<dbReference type="GO" id="GO:0016740">
    <property type="term" value="F:transferase activity"/>
    <property type="evidence" value="ECO:0007669"/>
    <property type="project" value="UniProtKB-KW"/>
</dbReference>
<keyword evidence="2" id="KW-1185">Reference proteome</keyword>
<dbReference type="VEuPathDB" id="PiroplasmaDB:BOVATA_008900"/>
<keyword evidence="1" id="KW-0808">Transferase</keyword>
<dbReference type="GeneID" id="39873167"/>
<name>A0A2H6K8S6_9APIC</name>
<evidence type="ECO:0000313" key="1">
    <source>
        <dbReference type="EMBL" id="GBE59397.1"/>
    </source>
</evidence>
<gene>
    <name evidence="1" type="ORF">BOVATA_008900</name>
</gene>
<accession>A0A2H6K8S6</accession>
<proteinExistence type="predicted"/>
<reference evidence="1 2" key="1">
    <citation type="journal article" date="2017" name="BMC Genomics">
        <title>Whole-genome assembly of Babesia ovata and comparative genomics between closely related pathogens.</title>
        <authorList>
            <person name="Yamagishi J."/>
            <person name="Asada M."/>
            <person name="Hakimi H."/>
            <person name="Tanaka T.Q."/>
            <person name="Sugimoto C."/>
            <person name="Kawazu S."/>
        </authorList>
    </citation>
    <scope>NUCLEOTIDE SEQUENCE [LARGE SCALE GENOMIC DNA]</scope>
    <source>
        <strain evidence="1 2">Miyake</strain>
    </source>
</reference>
<dbReference type="RefSeq" id="XP_028865640.1">
    <property type="nucleotide sequence ID" value="XM_029009807.1"/>
</dbReference>
<comment type="caution">
    <text evidence="1">The sequence shown here is derived from an EMBL/GenBank/DDBJ whole genome shotgun (WGS) entry which is preliminary data.</text>
</comment>
<organism evidence="1 2">
    <name type="scientific">Babesia ovata</name>
    <dbReference type="NCBI Taxonomy" id="189622"/>
    <lineage>
        <taxon>Eukaryota</taxon>
        <taxon>Sar</taxon>
        <taxon>Alveolata</taxon>
        <taxon>Apicomplexa</taxon>
        <taxon>Aconoidasida</taxon>
        <taxon>Piroplasmida</taxon>
        <taxon>Babesiidae</taxon>
        <taxon>Babesia</taxon>
    </lineage>
</organism>
<dbReference type="Proteomes" id="UP000236319">
    <property type="component" value="Unassembled WGS sequence"/>
</dbReference>
<evidence type="ECO:0000313" key="2">
    <source>
        <dbReference type="Proteomes" id="UP000236319"/>
    </source>
</evidence>
<sequence length="90" mass="9515">MTPGGKPSNSFLCIPNFSKNISKPTHTFSAAWFSGDFSGVNSLLERAGLGVGELGEGLAFDCVFGFGGTLFVGGVEGFNFLEECFLEFGF</sequence>
<dbReference type="AlphaFoldDB" id="A0A2H6K8S6"/>